<dbReference type="Pfam" id="PF19200">
    <property type="entry name" value="MupG_N"/>
    <property type="match status" value="1"/>
</dbReference>
<name>W7AUX4_9LIST</name>
<proteinExistence type="predicted"/>
<keyword evidence="3" id="KW-1185">Reference proteome</keyword>
<comment type="caution">
    <text evidence="2">The sequence shown here is derived from an EMBL/GenBank/DDBJ whole genome shotgun (WGS) entry which is preliminary data.</text>
</comment>
<evidence type="ECO:0000313" key="3">
    <source>
        <dbReference type="Proteomes" id="UP000019246"/>
    </source>
</evidence>
<dbReference type="InterPro" id="IPR043797">
    <property type="entry name" value="MupG_N"/>
</dbReference>
<dbReference type="SUPFAM" id="SSF51445">
    <property type="entry name" value="(Trans)glycosidases"/>
    <property type="match status" value="1"/>
</dbReference>
<gene>
    <name evidence="2" type="ORF">MAQA_13276</name>
</gene>
<evidence type="ECO:0000313" key="2">
    <source>
        <dbReference type="EMBL" id="EUJ17452.1"/>
    </source>
</evidence>
<dbReference type="InterPro" id="IPR017853">
    <property type="entry name" value="GH"/>
</dbReference>
<dbReference type="Proteomes" id="UP000019246">
    <property type="component" value="Unassembled WGS sequence"/>
</dbReference>
<protein>
    <recommendedName>
        <fullName evidence="1">6-phospho-N-acetylmuramidase N-terminal domain-containing protein</fullName>
    </recommendedName>
</protein>
<dbReference type="InterPro" id="IPR013785">
    <property type="entry name" value="Aldolase_TIM"/>
</dbReference>
<feature type="domain" description="6-phospho-N-acetylmuramidase N-terminal" evidence="1">
    <location>
        <begin position="2"/>
        <end position="27"/>
    </location>
</feature>
<accession>W7AUX4</accession>
<evidence type="ECO:0000259" key="1">
    <source>
        <dbReference type="Pfam" id="PF19200"/>
    </source>
</evidence>
<organism evidence="2 3">
    <name type="scientific">Listeria aquatica FSL S10-1188</name>
    <dbReference type="NCBI Taxonomy" id="1265818"/>
    <lineage>
        <taxon>Bacteria</taxon>
        <taxon>Bacillati</taxon>
        <taxon>Bacillota</taxon>
        <taxon>Bacilli</taxon>
        <taxon>Bacillales</taxon>
        <taxon>Listeriaceae</taxon>
        <taxon>Listeria</taxon>
    </lineage>
</organism>
<reference evidence="2 3" key="1">
    <citation type="journal article" date="2014" name="Int. J. Syst. Evol. Microbiol.">
        <title>Listeria floridensis sp. nov., Listeria aquatica sp. nov., Listeria cornellensis sp. nov., Listeria riparia sp. nov. and Listeria grandensis sp. nov., from agricultural and natural environments.</title>
        <authorList>
            <person name="den Bakker H.C."/>
            <person name="Warchocki S."/>
            <person name="Wright E.M."/>
            <person name="Allred A.F."/>
            <person name="Ahlstrom C."/>
            <person name="Manuel C.S."/>
            <person name="Stasiewicz M.J."/>
            <person name="Burrell A."/>
            <person name="Roof S."/>
            <person name="Strawn L."/>
            <person name="Fortes E.D."/>
            <person name="Nightingale K.K."/>
            <person name="Kephart D."/>
            <person name="Wiedmann M."/>
        </authorList>
    </citation>
    <scope>NUCLEOTIDE SEQUENCE [LARGE SCALE GENOMIC DNA]</scope>
    <source>
        <strain evidence="2 3">FSL S10-1188</strain>
    </source>
</reference>
<dbReference type="PATRIC" id="fig|1265818.5.peg.2673"/>
<sequence>MENIEAFHNYYPKPETGLSEAFFNQKKPLSARKWSQNFGFRTR</sequence>
<dbReference type="AlphaFoldDB" id="W7AUX4"/>
<dbReference type="STRING" id="1265818.MAQA_13276"/>
<dbReference type="Gene3D" id="3.20.20.70">
    <property type="entry name" value="Aldolase class I"/>
    <property type="match status" value="1"/>
</dbReference>
<dbReference type="EMBL" id="AOCG01000013">
    <property type="protein sequence ID" value="EUJ17452.1"/>
    <property type="molecule type" value="Genomic_DNA"/>
</dbReference>
<dbReference type="RefSeq" id="WP_277619976.1">
    <property type="nucleotide sequence ID" value="NZ_AOCG01000013.1"/>
</dbReference>